<dbReference type="InterPro" id="IPR057326">
    <property type="entry name" value="KR_dom"/>
</dbReference>
<dbReference type="InterPro" id="IPR020904">
    <property type="entry name" value="Sc_DH/Rdtase_CS"/>
</dbReference>
<keyword evidence="2 5" id="KW-0560">Oxidoreductase</keyword>
<dbReference type="Proteomes" id="UP001379945">
    <property type="component" value="Unassembled WGS sequence"/>
</dbReference>
<dbReference type="PANTHER" id="PTHR43669">
    <property type="entry name" value="5-KETO-D-GLUCONATE 5-REDUCTASE"/>
    <property type="match status" value="1"/>
</dbReference>
<dbReference type="SMART" id="SM00822">
    <property type="entry name" value="PKS_KR"/>
    <property type="match status" value="1"/>
</dbReference>
<dbReference type="Pfam" id="PF00106">
    <property type="entry name" value="adh_short"/>
    <property type="match status" value="1"/>
</dbReference>
<dbReference type="InterPro" id="IPR036291">
    <property type="entry name" value="NAD(P)-bd_dom_sf"/>
</dbReference>
<dbReference type="SUPFAM" id="SSF51735">
    <property type="entry name" value="NAD(P)-binding Rossmann-fold domains"/>
    <property type="match status" value="1"/>
</dbReference>
<keyword evidence="6" id="KW-1185">Reference proteome</keyword>
<gene>
    <name evidence="5" type="ORF">AACH00_04030</name>
</gene>
<dbReference type="InterPro" id="IPR002347">
    <property type="entry name" value="SDR_fam"/>
</dbReference>
<evidence type="ECO:0000256" key="1">
    <source>
        <dbReference type="ARBA" id="ARBA00006484"/>
    </source>
</evidence>
<name>A0ABU9C4D1_9BURK</name>
<comment type="caution">
    <text evidence="5">The sequence shown here is derived from an EMBL/GenBank/DDBJ whole genome shotgun (WGS) entry which is preliminary data.</text>
</comment>
<dbReference type="PRINTS" id="PR00080">
    <property type="entry name" value="SDRFAMILY"/>
</dbReference>
<sequence>MSLASSSRSRIALVTGAGSGIGLSCARALLADGWTVVFAGRRLATLQAAIAASEHPAKAEACVCDVTDEASVQALFDGIQARHGRLDLLFNNAGVFTAGVPIDELPLADWRAAVDTNLTGAFLCLRAAFRLMKAQVPRGGRIVNNGSIAAHVPRPNAVSYTATKHAMTGLTRSAALDGRDFDIAVGQIDIGNAATDMTTAMAAGMRQADGSVKAEARMDVKHVADTLVHVANMPLNANVLFMTVMATGMPYVGRG</sequence>
<comment type="similarity">
    <text evidence="1 3">Belongs to the short-chain dehydrogenases/reductases (SDR) family.</text>
</comment>
<protein>
    <submittedName>
        <fullName evidence="5">SDR family oxidoreductase</fullName>
        <ecNumber evidence="5">1.-.-.-</ecNumber>
    </submittedName>
</protein>
<organism evidence="5 6">
    <name type="scientific">Ideonella margarita</name>
    <dbReference type="NCBI Taxonomy" id="2984191"/>
    <lineage>
        <taxon>Bacteria</taxon>
        <taxon>Pseudomonadati</taxon>
        <taxon>Pseudomonadota</taxon>
        <taxon>Betaproteobacteria</taxon>
        <taxon>Burkholderiales</taxon>
        <taxon>Sphaerotilaceae</taxon>
        <taxon>Ideonella</taxon>
    </lineage>
</organism>
<dbReference type="EC" id="1.-.-.-" evidence="5"/>
<dbReference type="PRINTS" id="PR00081">
    <property type="entry name" value="GDHRDH"/>
</dbReference>
<evidence type="ECO:0000256" key="2">
    <source>
        <dbReference type="ARBA" id="ARBA00023002"/>
    </source>
</evidence>
<accession>A0ABU9C4D1</accession>
<evidence type="ECO:0000313" key="6">
    <source>
        <dbReference type="Proteomes" id="UP001379945"/>
    </source>
</evidence>
<proteinExistence type="inferred from homology"/>
<dbReference type="Gene3D" id="3.40.50.720">
    <property type="entry name" value="NAD(P)-binding Rossmann-like Domain"/>
    <property type="match status" value="1"/>
</dbReference>
<dbReference type="CDD" id="cd05233">
    <property type="entry name" value="SDR_c"/>
    <property type="match status" value="1"/>
</dbReference>
<dbReference type="PROSITE" id="PS00061">
    <property type="entry name" value="ADH_SHORT"/>
    <property type="match status" value="1"/>
</dbReference>
<reference evidence="5 6" key="1">
    <citation type="submission" date="2024-04" db="EMBL/GenBank/DDBJ databases">
        <title>Novel species of the genus Ideonella isolated from streams.</title>
        <authorList>
            <person name="Lu H."/>
        </authorList>
    </citation>
    <scope>NUCLEOTIDE SEQUENCE [LARGE SCALE GENOMIC DNA]</scope>
    <source>
        <strain evidence="5 6">LYT19W</strain>
    </source>
</reference>
<evidence type="ECO:0000256" key="3">
    <source>
        <dbReference type="RuleBase" id="RU000363"/>
    </source>
</evidence>
<evidence type="ECO:0000313" key="5">
    <source>
        <dbReference type="EMBL" id="MEK8045514.1"/>
    </source>
</evidence>
<feature type="domain" description="Ketoreductase" evidence="4">
    <location>
        <begin position="10"/>
        <end position="191"/>
    </location>
</feature>
<dbReference type="GO" id="GO:0016491">
    <property type="term" value="F:oxidoreductase activity"/>
    <property type="evidence" value="ECO:0007669"/>
    <property type="project" value="UniProtKB-KW"/>
</dbReference>
<dbReference type="RefSeq" id="WP_341397716.1">
    <property type="nucleotide sequence ID" value="NZ_JBBUTI010000002.1"/>
</dbReference>
<dbReference type="PANTHER" id="PTHR43669:SF12">
    <property type="entry name" value="BLR5618 PROTEIN"/>
    <property type="match status" value="1"/>
</dbReference>
<evidence type="ECO:0000259" key="4">
    <source>
        <dbReference type="SMART" id="SM00822"/>
    </source>
</evidence>
<dbReference type="EMBL" id="JBBUTI010000002">
    <property type="protein sequence ID" value="MEK8045514.1"/>
    <property type="molecule type" value="Genomic_DNA"/>
</dbReference>